<dbReference type="Pfam" id="PF00072">
    <property type="entry name" value="Response_reg"/>
    <property type="match status" value="1"/>
</dbReference>
<reference evidence="6 7" key="1">
    <citation type="journal article" date="2011" name="BMC Genomics">
        <title>Comparative genome analysis and genome-guided physiological analysis of Roseobacter litoralis.</title>
        <authorList>
            <person name="Kalhoefer D."/>
            <person name="Thole S."/>
            <person name="Voget S."/>
            <person name="Lehmann R."/>
            <person name="Liesegang H."/>
            <person name="Wollher A."/>
            <person name="Daniel R."/>
            <person name="Simon M."/>
            <person name="Brinkhoff T."/>
        </authorList>
    </citation>
    <scope>NUCLEOTIDE SEQUENCE [LARGE SCALE GENOMIC DNA]</scope>
    <source>
        <strain evidence="7">ATCC 49566 / DSM 6996 / JCM 21268 / NBRC 15278 / OCh 149</strain>
    </source>
</reference>
<dbReference type="SUPFAM" id="SSF46894">
    <property type="entry name" value="C-terminal effector domain of the bipartite response regulators"/>
    <property type="match status" value="1"/>
</dbReference>
<dbReference type="CDD" id="cd06170">
    <property type="entry name" value="LuxR_C_like"/>
    <property type="match status" value="1"/>
</dbReference>
<evidence type="ECO:0000256" key="3">
    <source>
        <dbReference type="PROSITE-ProRule" id="PRU00169"/>
    </source>
</evidence>
<dbReference type="InterPro" id="IPR058245">
    <property type="entry name" value="NreC/VraR/RcsB-like_REC"/>
</dbReference>
<dbReference type="InterPro" id="IPR001789">
    <property type="entry name" value="Sig_transdc_resp-reg_receiver"/>
</dbReference>
<dbReference type="InterPro" id="IPR051015">
    <property type="entry name" value="EvgA-like"/>
</dbReference>
<dbReference type="Gene3D" id="3.40.50.2300">
    <property type="match status" value="1"/>
</dbReference>
<dbReference type="OrthoDB" id="3679796at2"/>
<dbReference type="STRING" id="391595.RLO149_c026430"/>
<dbReference type="PANTHER" id="PTHR45566:SF2">
    <property type="entry name" value="NARL SUBFAMILY"/>
    <property type="match status" value="1"/>
</dbReference>
<dbReference type="EMBL" id="CP002623">
    <property type="protein sequence ID" value="AEI94606.1"/>
    <property type="molecule type" value="Genomic_DNA"/>
</dbReference>
<dbReference type="InterPro" id="IPR011006">
    <property type="entry name" value="CheY-like_superfamily"/>
</dbReference>
<dbReference type="Pfam" id="PF00196">
    <property type="entry name" value="GerE"/>
    <property type="match status" value="1"/>
</dbReference>
<dbReference type="InterPro" id="IPR000792">
    <property type="entry name" value="Tscrpt_reg_LuxR_C"/>
</dbReference>
<proteinExistence type="predicted"/>
<keyword evidence="2" id="KW-0238">DNA-binding</keyword>
<dbReference type="Proteomes" id="UP000001353">
    <property type="component" value="Chromosome"/>
</dbReference>
<evidence type="ECO:0000313" key="7">
    <source>
        <dbReference type="Proteomes" id="UP000001353"/>
    </source>
</evidence>
<organism evidence="6 7">
    <name type="scientific">Roseobacter litoralis (strain ATCC 49566 / DSM 6996 / JCM 21268 / NBRC 15278 / OCh 149)</name>
    <dbReference type="NCBI Taxonomy" id="391595"/>
    <lineage>
        <taxon>Bacteria</taxon>
        <taxon>Pseudomonadati</taxon>
        <taxon>Pseudomonadota</taxon>
        <taxon>Alphaproteobacteria</taxon>
        <taxon>Rhodobacterales</taxon>
        <taxon>Roseobacteraceae</taxon>
        <taxon>Roseobacter</taxon>
    </lineage>
</organism>
<dbReference type="CDD" id="cd17535">
    <property type="entry name" value="REC_NarL-like"/>
    <property type="match status" value="1"/>
</dbReference>
<dbReference type="SMART" id="SM00421">
    <property type="entry name" value="HTH_LUXR"/>
    <property type="match status" value="1"/>
</dbReference>
<evidence type="ECO:0000256" key="2">
    <source>
        <dbReference type="ARBA" id="ARBA00023125"/>
    </source>
</evidence>
<dbReference type="KEGG" id="rli:RLO149_c026430"/>
<dbReference type="GO" id="GO:0003677">
    <property type="term" value="F:DNA binding"/>
    <property type="evidence" value="ECO:0007669"/>
    <property type="project" value="UniProtKB-KW"/>
</dbReference>
<keyword evidence="7" id="KW-1185">Reference proteome</keyword>
<dbReference type="PROSITE" id="PS50043">
    <property type="entry name" value="HTH_LUXR_2"/>
    <property type="match status" value="1"/>
</dbReference>
<dbReference type="HOGENOM" id="CLU_000445_90_8_5"/>
<dbReference type="RefSeq" id="WP_013962524.1">
    <property type="nucleotide sequence ID" value="NC_015730.1"/>
</dbReference>
<dbReference type="GO" id="GO:0006355">
    <property type="term" value="P:regulation of DNA-templated transcription"/>
    <property type="evidence" value="ECO:0007669"/>
    <property type="project" value="InterPro"/>
</dbReference>
<evidence type="ECO:0000259" key="4">
    <source>
        <dbReference type="PROSITE" id="PS50043"/>
    </source>
</evidence>
<dbReference type="SMART" id="SM00448">
    <property type="entry name" value="REC"/>
    <property type="match status" value="1"/>
</dbReference>
<feature type="domain" description="HTH luxR-type" evidence="4">
    <location>
        <begin position="137"/>
        <end position="202"/>
    </location>
</feature>
<name>F7ZE93_ROSLO</name>
<dbReference type="eggNOG" id="COG2197">
    <property type="taxonomic scope" value="Bacteria"/>
</dbReference>
<evidence type="ECO:0000313" key="6">
    <source>
        <dbReference type="EMBL" id="AEI94606.1"/>
    </source>
</evidence>
<dbReference type="SUPFAM" id="SSF52172">
    <property type="entry name" value="CheY-like"/>
    <property type="match status" value="1"/>
</dbReference>
<dbReference type="PROSITE" id="PS50110">
    <property type="entry name" value="RESPONSE_REGULATORY"/>
    <property type="match status" value="1"/>
</dbReference>
<gene>
    <name evidence="6" type="ordered locus">RLO149_c026430</name>
</gene>
<accession>F7ZE93</accession>
<sequence length="204" mass="22133">MRILLADDHGLVRDTISAYLEAEGRAAVIAVEDYAEAMKVLSNKGPFDLVLLDFGMPGMNGLDGLSDAIKKHPNQPFAILSGTAPNRIAQQAVERGAIGYLPKSMGAKSLVNAVRFMIAGETYVPASLMGESGETPETEFSRKLSQRERQVLSGLCTGKSNKEIARDLDLQEVTIKLHVRTLCKKLDAKNRTQAAMIARNAGFE</sequence>
<keyword evidence="1 3" id="KW-0597">Phosphoprotein</keyword>
<dbReference type="GO" id="GO:0000160">
    <property type="term" value="P:phosphorelay signal transduction system"/>
    <property type="evidence" value="ECO:0007669"/>
    <property type="project" value="InterPro"/>
</dbReference>
<evidence type="ECO:0000259" key="5">
    <source>
        <dbReference type="PROSITE" id="PS50110"/>
    </source>
</evidence>
<dbReference type="PANTHER" id="PTHR45566">
    <property type="entry name" value="HTH-TYPE TRANSCRIPTIONAL REGULATOR YHJB-RELATED"/>
    <property type="match status" value="1"/>
</dbReference>
<feature type="modified residue" description="4-aspartylphosphate" evidence="3">
    <location>
        <position position="53"/>
    </location>
</feature>
<evidence type="ECO:0000256" key="1">
    <source>
        <dbReference type="ARBA" id="ARBA00022553"/>
    </source>
</evidence>
<dbReference type="InterPro" id="IPR016032">
    <property type="entry name" value="Sig_transdc_resp-reg_C-effctor"/>
</dbReference>
<feature type="domain" description="Response regulatory" evidence="5">
    <location>
        <begin position="2"/>
        <end position="118"/>
    </location>
</feature>
<dbReference type="AlphaFoldDB" id="F7ZE93"/>
<protein>
    <submittedName>
        <fullName evidence="6">HTH-type transcriptional regulator, LuxR family</fullName>
    </submittedName>
</protein>
<dbReference type="PRINTS" id="PR00038">
    <property type="entry name" value="HTHLUXR"/>
</dbReference>